<keyword evidence="7" id="KW-0472">Membrane</keyword>
<dbReference type="HOGENOM" id="CLU_047547_0_2_9"/>
<comment type="similarity">
    <text evidence="2">Belongs to the amino acid-polyamine-organocation (APC) superfamily. Spore germination protein (SGP) (TC 2.A.3.9) family.</text>
</comment>
<evidence type="ECO:0000256" key="4">
    <source>
        <dbReference type="ARBA" id="ARBA00022544"/>
    </source>
</evidence>
<sequence>MDDNSKINKTQLSMILFNTMMGVEVLSLPNRLADEIGTSGWISIILGGLLSAAIMAMITSVALKYPGKSMVEFSRELLPPAIANTISFIYMVEFLIIGSLVIRLFNEVVGIFLLVNTPYVIINITIAMLAVYMVRSGIEPMGRLFIVATMLLIPIVLFAGLTLLTDIKLKNFLPLFQFDTKTLAKSVTSTISSYSGFQIAFLLVLFVKEDKDKTIKYNVMSVIFLIVFYLLTFFATLGKYGVDKMKSQIWPPMSLMRSIQIPSAFVENIDALVLSIWIITVFTTLSSVLFGASFIASRLCNTRQIKPFAIPAVLIMMYLSVIPSNLSQTYLFAKTVMPKFSAVTIFTVPVIYFIISKVKDKKKESLNG</sequence>
<evidence type="ECO:0000313" key="8">
    <source>
        <dbReference type="EMBL" id="AFS77234.1"/>
    </source>
</evidence>
<evidence type="ECO:0000256" key="2">
    <source>
        <dbReference type="ARBA" id="ARBA00007998"/>
    </source>
</evidence>
<proteinExistence type="inferred from homology"/>
<protein>
    <submittedName>
        <fullName evidence="8">Spore germination protein A2</fullName>
    </submittedName>
</protein>
<reference evidence="8 9" key="1">
    <citation type="journal article" date="2012" name="PLoS ONE">
        <title>The purine-utilizing bacterium Clostridium acidurici 9a: a genome-guided metabolic reconsideration.</title>
        <authorList>
            <person name="Hartwich K."/>
            <person name="Poehlein A."/>
            <person name="Daniel R."/>
        </authorList>
    </citation>
    <scope>NUCLEOTIDE SEQUENCE [LARGE SCALE GENOMIC DNA]</scope>
    <source>
        <strain evidence="9">ATCC 7906 / DSM 604 / BCRC 14475 / CIP 104303 / KCTC 5404 / NCIMB 10678 / 9a</strain>
    </source>
</reference>
<organism evidence="8 9">
    <name type="scientific">Gottschalkia acidurici (strain ATCC 7906 / DSM 604 / BCRC 14475 / CIP 104303 / KCTC 5404 / NCIMB 10678 / 9a)</name>
    <name type="common">Clostridium acidurici</name>
    <dbReference type="NCBI Taxonomy" id="1128398"/>
    <lineage>
        <taxon>Bacteria</taxon>
        <taxon>Bacillati</taxon>
        <taxon>Bacillota</taxon>
        <taxon>Tissierellia</taxon>
        <taxon>Tissierellales</taxon>
        <taxon>Gottschalkiaceae</taxon>
        <taxon>Gottschalkia</taxon>
    </lineage>
</organism>
<evidence type="ECO:0000256" key="6">
    <source>
        <dbReference type="ARBA" id="ARBA00022989"/>
    </source>
</evidence>
<evidence type="ECO:0000256" key="5">
    <source>
        <dbReference type="ARBA" id="ARBA00022692"/>
    </source>
</evidence>
<keyword evidence="5" id="KW-0812">Transmembrane</keyword>
<dbReference type="Gene3D" id="1.20.1740.10">
    <property type="entry name" value="Amino acid/polyamine transporter I"/>
    <property type="match status" value="1"/>
</dbReference>
<dbReference type="NCBIfam" id="TIGR00912">
    <property type="entry name" value="2A0309"/>
    <property type="match status" value="1"/>
</dbReference>
<evidence type="ECO:0000256" key="3">
    <source>
        <dbReference type="ARBA" id="ARBA00022448"/>
    </source>
</evidence>
<dbReference type="Pfam" id="PF03845">
    <property type="entry name" value="Spore_permease"/>
    <property type="match status" value="1"/>
</dbReference>
<dbReference type="EMBL" id="CP003326">
    <property type="protein sequence ID" value="AFS77234.1"/>
    <property type="molecule type" value="Genomic_DNA"/>
</dbReference>
<dbReference type="STRING" id="1128398.Curi_c01540"/>
<keyword evidence="3" id="KW-0813">Transport</keyword>
<keyword evidence="4" id="KW-0309">Germination</keyword>
<dbReference type="GO" id="GO:0016020">
    <property type="term" value="C:membrane"/>
    <property type="evidence" value="ECO:0007669"/>
    <property type="project" value="UniProtKB-SubCell"/>
</dbReference>
<dbReference type="AlphaFoldDB" id="K0AVD1"/>
<dbReference type="PANTHER" id="PTHR34975">
    <property type="entry name" value="SPORE GERMINATION PROTEIN A2"/>
    <property type="match status" value="1"/>
</dbReference>
<dbReference type="PANTHER" id="PTHR34975:SF2">
    <property type="entry name" value="SPORE GERMINATION PROTEIN A2"/>
    <property type="match status" value="1"/>
</dbReference>
<dbReference type="KEGG" id="cad:Curi_c01540"/>
<gene>
    <name evidence="8" type="primary">gerAB</name>
    <name evidence="8" type="ordered locus">Curi_c01540</name>
</gene>
<evidence type="ECO:0000313" key="9">
    <source>
        <dbReference type="Proteomes" id="UP000006094"/>
    </source>
</evidence>
<dbReference type="GO" id="GO:0009847">
    <property type="term" value="P:spore germination"/>
    <property type="evidence" value="ECO:0007669"/>
    <property type="project" value="InterPro"/>
</dbReference>
<evidence type="ECO:0000256" key="7">
    <source>
        <dbReference type="ARBA" id="ARBA00023136"/>
    </source>
</evidence>
<name>K0AVD1_GOTA9</name>
<dbReference type="eggNOG" id="COG0531">
    <property type="taxonomic scope" value="Bacteria"/>
</dbReference>
<dbReference type="InterPro" id="IPR004761">
    <property type="entry name" value="Spore_GerAB"/>
</dbReference>
<keyword evidence="6" id="KW-1133">Transmembrane helix</keyword>
<comment type="subcellular location">
    <subcellularLocation>
        <location evidence="1">Membrane</location>
        <topology evidence="1">Multi-pass membrane protein</topology>
    </subcellularLocation>
</comment>
<evidence type="ECO:0000256" key="1">
    <source>
        <dbReference type="ARBA" id="ARBA00004141"/>
    </source>
</evidence>
<accession>K0AVD1</accession>
<keyword evidence="9" id="KW-1185">Reference proteome</keyword>
<dbReference type="Proteomes" id="UP000006094">
    <property type="component" value="Chromosome"/>
</dbReference>